<dbReference type="KEGG" id="pur:AOC03_08855"/>
<organism evidence="2 3">
    <name type="scientific">Psychrobacter urativorans</name>
    <dbReference type="NCBI Taxonomy" id="45610"/>
    <lineage>
        <taxon>Bacteria</taxon>
        <taxon>Pseudomonadati</taxon>
        <taxon>Pseudomonadota</taxon>
        <taxon>Gammaproteobacteria</taxon>
        <taxon>Moraxellales</taxon>
        <taxon>Moraxellaceae</taxon>
        <taxon>Psychrobacter</taxon>
    </lineage>
</organism>
<dbReference type="RefSeq" id="WP_062535207.1">
    <property type="nucleotide sequence ID" value="NZ_CP012678.1"/>
</dbReference>
<feature type="compositionally biased region" description="Low complexity" evidence="1">
    <location>
        <begin position="432"/>
        <end position="442"/>
    </location>
</feature>
<evidence type="ECO:0000256" key="1">
    <source>
        <dbReference type="SAM" id="MobiDB-lite"/>
    </source>
</evidence>
<dbReference type="AlphaFoldDB" id="A0A0M3V911"/>
<feature type="compositionally biased region" description="Polar residues" evidence="1">
    <location>
        <begin position="457"/>
        <end position="484"/>
    </location>
</feature>
<sequence>MSDLMQSSHSNLKKILRTALVGMKPADQVLLKGYLRVLLRLEVDLEWVSASHPQVDLFMINNEFRHAESIVKLLAGQRQKPVLYISRTDSHNGWIADDRLILPLKKLDTFNDWLIQSVIVLKQNAGVVTTILQHNQTIAAQPMPADVNTQMPAPLNNAPLTNASLNNAPPTASVHTQDYQNIITIIQQLQRRPTGLYQIVMHSNNHTQTLAIIQPQKGQVWLPEKNNESRSSAFSLDWQLQPYQGLAPLDSEADDLRQWLWQQAWCQALLLLPLVSDNLTYQLRYSIKPNFMIPHKTTDHPDLIKKERQALLSVMTALEFAPCDVNQLATLADISIKSTKKIIGCLLFSGSLQEDSYKQLDIRIKRLSSTLQAHAVEVSAVKPLLSVSTSATKAAMAEVADRAGTTLDSNKEEQTPMAALLVRHAHGKTPASTVSNSAISSSRMSTSERAISERSTSELSTSQLANRTANNQTDSQSNAQTIDAQQEKRGFLSRLRQTLGL</sequence>
<evidence type="ECO:0000313" key="3">
    <source>
        <dbReference type="Proteomes" id="UP000059847"/>
    </source>
</evidence>
<proteinExistence type="predicted"/>
<name>A0A0M3V911_9GAMM</name>
<dbReference type="Proteomes" id="UP000059847">
    <property type="component" value="Chromosome"/>
</dbReference>
<feature type="region of interest" description="Disordered" evidence="1">
    <location>
        <begin position="426"/>
        <end position="489"/>
    </location>
</feature>
<dbReference type="OrthoDB" id="6646142at2"/>
<gene>
    <name evidence="2" type="ORF">AOC03_08855</name>
</gene>
<keyword evidence="3" id="KW-1185">Reference proteome</keyword>
<dbReference type="EMBL" id="CP012678">
    <property type="protein sequence ID" value="ALF60133.1"/>
    <property type="molecule type" value="Genomic_DNA"/>
</dbReference>
<accession>A0A0M3V911</accession>
<evidence type="ECO:0000313" key="2">
    <source>
        <dbReference type="EMBL" id="ALF60133.1"/>
    </source>
</evidence>
<reference evidence="2 3" key="1">
    <citation type="submission" date="2015-09" db="EMBL/GenBank/DDBJ databases">
        <title>Complete genome of Psychrobacter urativorans R10.10B.</title>
        <authorList>
            <person name="See-Too W.S."/>
            <person name="Chan K.G."/>
        </authorList>
    </citation>
    <scope>NUCLEOTIDE SEQUENCE [LARGE SCALE GENOMIC DNA]</scope>
    <source>
        <strain evidence="2 3">R10.10B</strain>
    </source>
</reference>
<protein>
    <submittedName>
        <fullName evidence="2">Uncharacterized protein</fullName>
    </submittedName>
</protein>